<evidence type="ECO:0000256" key="1">
    <source>
        <dbReference type="ARBA" id="ARBA00022692"/>
    </source>
</evidence>
<feature type="transmembrane region" description="Helical" evidence="5">
    <location>
        <begin position="183"/>
        <end position="202"/>
    </location>
</feature>
<evidence type="ECO:0000313" key="6">
    <source>
        <dbReference type="EMBL" id="TRY67547.1"/>
    </source>
</evidence>
<feature type="transmembrane region" description="Helical" evidence="5">
    <location>
        <begin position="88"/>
        <end position="110"/>
    </location>
</feature>
<evidence type="ECO:0000256" key="3">
    <source>
        <dbReference type="ARBA" id="ARBA00023136"/>
    </source>
</evidence>
<evidence type="ECO:0000313" key="7">
    <source>
        <dbReference type="Proteomes" id="UP000318571"/>
    </source>
</evidence>
<feature type="transmembrane region" description="Helical" evidence="5">
    <location>
        <begin position="339"/>
        <end position="359"/>
    </location>
</feature>
<comment type="caution">
    <text evidence="6">The sequence shown here is derived from an EMBL/GenBank/DDBJ whole genome shotgun (WGS) entry which is preliminary data.</text>
</comment>
<keyword evidence="1 5" id="KW-0812">Transmembrane</keyword>
<feature type="transmembrane region" description="Helical" evidence="5">
    <location>
        <begin position="117"/>
        <end position="139"/>
    </location>
</feature>
<feature type="compositionally biased region" description="Polar residues" evidence="4">
    <location>
        <begin position="1"/>
        <end position="11"/>
    </location>
</feature>
<protein>
    <recommendedName>
        <fullName evidence="8">Major facilitator superfamily (MFS) profile domain-containing protein</fullName>
    </recommendedName>
</protein>
<feature type="compositionally biased region" description="Basic and acidic residues" evidence="4">
    <location>
        <begin position="12"/>
        <end position="23"/>
    </location>
</feature>
<keyword evidence="2 5" id="KW-1133">Transmembrane helix</keyword>
<dbReference type="AlphaFoldDB" id="A0A553NQ54"/>
<reference evidence="6 7" key="1">
    <citation type="journal article" date="2018" name="Nat. Ecol. Evol.">
        <title>Genomic signatures of mitonuclear coevolution across populations of Tigriopus californicus.</title>
        <authorList>
            <person name="Barreto F.S."/>
            <person name="Watson E.T."/>
            <person name="Lima T.G."/>
            <person name="Willett C.S."/>
            <person name="Edmands S."/>
            <person name="Li W."/>
            <person name="Burton R.S."/>
        </authorList>
    </citation>
    <scope>NUCLEOTIDE SEQUENCE [LARGE SCALE GENOMIC DNA]</scope>
    <source>
        <strain evidence="6 7">San Diego</strain>
    </source>
</reference>
<keyword evidence="3 5" id="KW-0472">Membrane</keyword>
<dbReference type="OrthoDB" id="413079at2759"/>
<feature type="transmembrane region" description="Helical" evidence="5">
    <location>
        <begin position="55"/>
        <end position="76"/>
    </location>
</feature>
<evidence type="ECO:0000256" key="4">
    <source>
        <dbReference type="SAM" id="MobiDB-lite"/>
    </source>
</evidence>
<dbReference type="EMBL" id="VCGU01000011">
    <property type="protein sequence ID" value="TRY67547.1"/>
    <property type="molecule type" value="Genomic_DNA"/>
</dbReference>
<dbReference type="SUPFAM" id="SSF103473">
    <property type="entry name" value="MFS general substrate transporter"/>
    <property type="match status" value="1"/>
</dbReference>
<feature type="transmembrane region" description="Helical" evidence="5">
    <location>
        <begin position="295"/>
        <end position="319"/>
    </location>
</feature>
<feature type="transmembrane region" description="Helical" evidence="5">
    <location>
        <begin position="145"/>
        <end position="171"/>
    </location>
</feature>
<evidence type="ECO:0000256" key="5">
    <source>
        <dbReference type="SAM" id="Phobius"/>
    </source>
</evidence>
<feature type="transmembrane region" description="Helical" evidence="5">
    <location>
        <begin position="424"/>
        <end position="445"/>
    </location>
</feature>
<name>A0A553NQ54_TIGCA</name>
<proteinExistence type="predicted"/>
<evidence type="ECO:0008006" key="8">
    <source>
        <dbReference type="Google" id="ProtNLM"/>
    </source>
</evidence>
<dbReference type="OMA" id="NKMGIMH"/>
<keyword evidence="7" id="KW-1185">Reference proteome</keyword>
<dbReference type="PANTHER" id="PTHR23121">
    <property type="entry name" value="SODIUM-DEPENDENT GLUCOSE TRANSPORTER 1"/>
    <property type="match status" value="1"/>
</dbReference>
<dbReference type="PANTHER" id="PTHR23121:SF9">
    <property type="entry name" value="SODIUM-DEPENDENT GLUCOSE TRANSPORTER 1"/>
    <property type="match status" value="1"/>
</dbReference>
<evidence type="ECO:0000256" key="2">
    <source>
        <dbReference type="ARBA" id="ARBA00022989"/>
    </source>
</evidence>
<accession>A0A553NQ54</accession>
<feature type="transmembrane region" description="Helical" evidence="5">
    <location>
        <begin position="364"/>
        <end position="383"/>
    </location>
</feature>
<dbReference type="InterPro" id="IPR036259">
    <property type="entry name" value="MFS_trans_sf"/>
</dbReference>
<organism evidence="6 7">
    <name type="scientific">Tigriopus californicus</name>
    <name type="common">Marine copepod</name>
    <dbReference type="NCBI Taxonomy" id="6832"/>
    <lineage>
        <taxon>Eukaryota</taxon>
        <taxon>Metazoa</taxon>
        <taxon>Ecdysozoa</taxon>
        <taxon>Arthropoda</taxon>
        <taxon>Crustacea</taxon>
        <taxon>Multicrustacea</taxon>
        <taxon>Hexanauplia</taxon>
        <taxon>Copepoda</taxon>
        <taxon>Harpacticoida</taxon>
        <taxon>Harpacticidae</taxon>
        <taxon>Tigriopus</taxon>
    </lineage>
</organism>
<feature type="region of interest" description="Disordered" evidence="4">
    <location>
        <begin position="1"/>
        <end position="33"/>
    </location>
</feature>
<feature type="transmembrane region" description="Helical" evidence="5">
    <location>
        <begin position="451"/>
        <end position="473"/>
    </location>
</feature>
<feature type="transmembrane region" description="Helical" evidence="5">
    <location>
        <begin position="389"/>
        <end position="412"/>
    </location>
</feature>
<feature type="transmembrane region" description="Helical" evidence="5">
    <location>
        <begin position="237"/>
        <end position="257"/>
    </location>
</feature>
<dbReference type="Gene3D" id="1.20.1250.20">
    <property type="entry name" value="MFS general substrate transporter like domains"/>
    <property type="match status" value="2"/>
</dbReference>
<gene>
    <name evidence="6" type="ORF">TCAL_09073</name>
</gene>
<dbReference type="Proteomes" id="UP000318571">
    <property type="component" value="Chromosome 4"/>
</dbReference>
<sequence length="478" mass="52985">MTQILGSSCLNRSRDGTHRENKPILDNGDENNSSPTVDQTLFDSQDVCVRITKTFLLNIAFLALGVCEAIRGPTLLDLQDLYKTNLETISFLFLIECIGSLLASFLIGLFMTNYPHLNNLFVFGGLVSLGLVTALVPFAGDLPNLFILLFFVGFLIAAVHTGGNVLCLDIWSGFDSGPHIHSIHFCYSFGAFFAPILASPFLSKRIQTDELPPSGHFDHLLRQFHPHLITTTEITKLYPIIGIGTFLVSFGFLHYGIEDLKRRKSVLKTATDLDSNSDEYEKPQEQKATPFLTQLLVALFSLFLFLYVGMEYCFGTYLTTFAYESRLNLTRIQGANLTAIFWGAFSFMRFLAIFAAFYISPLVVLAFSFVICFFGTFTLIFIAEQSYEALALGTGVLGFGMGTIFATGLSWLEKYININNGAGTILVVAGTLGPDMFPVLLGQFLEKSPMVLIYTQFGVIVACIILFIGSYCITKRLK</sequence>